<dbReference type="AlphaFoldDB" id="A0A3T0N6M1"/>
<proteinExistence type="predicted"/>
<dbReference type="EMBL" id="CP033219">
    <property type="protein sequence ID" value="AZV79696.1"/>
    <property type="molecule type" value="Genomic_DNA"/>
</dbReference>
<name>A0A3T0N6M1_9RHOB</name>
<accession>A0A3T0N6M1</accession>
<organism evidence="1 2">
    <name type="scientific">Parasedimentitalea marina</name>
    <dbReference type="NCBI Taxonomy" id="2483033"/>
    <lineage>
        <taxon>Bacteria</taxon>
        <taxon>Pseudomonadati</taxon>
        <taxon>Pseudomonadota</taxon>
        <taxon>Alphaproteobacteria</taxon>
        <taxon>Rhodobacterales</taxon>
        <taxon>Paracoccaceae</taxon>
        <taxon>Parasedimentitalea</taxon>
    </lineage>
</organism>
<reference evidence="1 2" key="1">
    <citation type="submission" date="2018-10" db="EMBL/GenBank/DDBJ databases">
        <title>Parasedimentitalea marina sp. nov., a psychrophilic bacterium isolated from deep seawater of the New Britain Trench.</title>
        <authorList>
            <person name="Cao J."/>
        </authorList>
    </citation>
    <scope>NUCLEOTIDE SEQUENCE [LARGE SCALE GENOMIC DNA]</scope>
    <source>
        <strain evidence="1 2">W43</strain>
    </source>
</reference>
<dbReference type="KEGG" id="sedi:EBB79_18660"/>
<gene>
    <name evidence="1" type="ORF">EBB79_18660</name>
</gene>
<protein>
    <submittedName>
        <fullName evidence="1">Uncharacterized protein</fullName>
    </submittedName>
</protein>
<sequence>MQITHPVIISYKVMGLESLMQAVDELDGDYLVAYALAPDGSCSNDVLVLETDVYSDADDEFLEFKGQKYNWEVELYSLKSIKTYFSEQSGNASSERLVEAAKYFLINRAYLS</sequence>
<dbReference type="Proteomes" id="UP000283063">
    <property type="component" value="Chromosome"/>
</dbReference>
<evidence type="ECO:0000313" key="1">
    <source>
        <dbReference type="EMBL" id="AZV79696.1"/>
    </source>
</evidence>
<evidence type="ECO:0000313" key="2">
    <source>
        <dbReference type="Proteomes" id="UP000283063"/>
    </source>
</evidence>
<keyword evidence="2" id="KW-1185">Reference proteome</keyword>